<feature type="compositionally biased region" description="Pro residues" evidence="2">
    <location>
        <begin position="650"/>
        <end position="659"/>
    </location>
</feature>
<comment type="caution">
    <text evidence="3">The sequence shown here is derived from an EMBL/GenBank/DDBJ whole genome shotgun (WGS) entry which is preliminary data.</text>
</comment>
<protein>
    <submittedName>
        <fullName evidence="3">Uncharacterized protein</fullName>
    </submittedName>
</protein>
<organism evidence="3 4">
    <name type="scientific">Leptomonas pyrrhocoris</name>
    <name type="common">Firebug parasite</name>
    <dbReference type="NCBI Taxonomy" id="157538"/>
    <lineage>
        <taxon>Eukaryota</taxon>
        <taxon>Discoba</taxon>
        <taxon>Euglenozoa</taxon>
        <taxon>Kinetoplastea</taxon>
        <taxon>Metakinetoplastina</taxon>
        <taxon>Trypanosomatida</taxon>
        <taxon>Trypanosomatidae</taxon>
        <taxon>Leishmaniinae</taxon>
        <taxon>Leptomonas</taxon>
    </lineage>
</organism>
<keyword evidence="1" id="KW-0175">Coiled coil</keyword>
<feature type="compositionally biased region" description="Low complexity" evidence="2">
    <location>
        <begin position="454"/>
        <end position="482"/>
    </location>
</feature>
<dbReference type="GeneID" id="26903518"/>
<feature type="compositionally biased region" description="Low complexity" evidence="2">
    <location>
        <begin position="534"/>
        <end position="553"/>
    </location>
</feature>
<evidence type="ECO:0000256" key="1">
    <source>
        <dbReference type="SAM" id="Coils"/>
    </source>
</evidence>
<dbReference type="AlphaFoldDB" id="A0A0N1J4Z9"/>
<dbReference type="VEuPathDB" id="TriTrypDB:LpyrH10_05_0870"/>
<dbReference type="EMBL" id="LGTL01000005">
    <property type="protein sequence ID" value="KPA82064.1"/>
    <property type="molecule type" value="Genomic_DNA"/>
</dbReference>
<evidence type="ECO:0000256" key="2">
    <source>
        <dbReference type="SAM" id="MobiDB-lite"/>
    </source>
</evidence>
<accession>A0A0N1J4Z9</accession>
<feature type="compositionally biased region" description="Low complexity" evidence="2">
    <location>
        <begin position="660"/>
        <end position="720"/>
    </location>
</feature>
<evidence type="ECO:0000313" key="4">
    <source>
        <dbReference type="Proteomes" id="UP000037923"/>
    </source>
</evidence>
<feature type="region of interest" description="Disordered" evidence="2">
    <location>
        <begin position="454"/>
        <end position="485"/>
    </location>
</feature>
<feature type="compositionally biased region" description="Gly residues" evidence="2">
    <location>
        <begin position="814"/>
        <end position="829"/>
    </location>
</feature>
<gene>
    <name evidence="3" type="ORF">ABB37_03227</name>
</gene>
<sequence length="853" mass="90879">MQQHFRANGALQQLKTQLRGMMLTDLMQHPQTARMLVDGAAQSIPPSPSSSSLPGQGRIEDRAVGLQRSSIPDVTPAALSDGRAIAAVPRRSDHTLQTWSCGLADALVENHLRRTRRAMSLSIFSTEAEVPPFSTSGAPSEEEEYLAHLFCQTSVDGSPTAASKSAAAEEEDFLTPSPSRSVKSVLQRLVEDCVTRQGLLSGSDGAARHLHSCSTQTEAADSTDSATNPLNSLECRLAAVDAKYALTFAQLKRTGATGEQPFFLRSEVERRLAQYKGDMHAQLRSEYEQKYNAFTRVQLQEARDEAEQRYRVLARNKTEEFAEMERSVVARLEQERERLKLSWEDVHQQRAEMERRQRDTMTQLADREAAQQQKEAELQKAKETCRMLRLQCAKWEELCATRLMELDGARSREERRMEDLRRLQAEHASELRLKDEEVSRLRYRMRLLAREVEVPTATTPAAGEEASPAKPTTGTSTTGSPADPKQLYGLLLRTEELQRNAVLQQQQQQQRWDAAWVASAATATPAETDAAGAQASAVAAAPSSSSAPPQNAALLGSHSAHADTAGMPTRVNNDGAGSGQPTISALAAVEKPSSTSEVSDTALQTAFAPTTASPLLSTVGEANKTTEVVKGAAAAAAASGDAKPASSLPASPPLPPPLAVAPQPGVSRQTSASTITTASAKTSHSRSAPAKASSSSRSSAGSSPASKSSKVKSSSTSLSATPQKTPDREKGTPTNSAADTAGAAVVLHEAEKAEGESRKEIAADEGTARAGIAWSEKNARRIAVEALKQAKRSSDDDSSRGGGGGITRPWGRLAMGGGAQATPAAGGGTVFDDTFSTDDDALIRSSSEDASDF</sequence>
<dbReference type="RefSeq" id="XP_015660503.1">
    <property type="nucleotide sequence ID" value="XM_015800496.1"/>
</dbReference>
<feature type="region of interest" description="Disordered" evidence="2">
    <location>
        <begin position="642"/>
        <end position="836"/>
    </location>
</feature>
<proteinExistence type="predicted"/>
<evidence type="ECO:0000313" key="3">
    <source>
        <dbReference type="EMBL" id="KPA82064.1"/>
    </source>
</evidence>
<dbReference type="Proteomes" id="UP000037923">
    <property type="component" value="Unassembled WGS sequence"/>
</dbReference>
<feature type="compositionally biased region" description="Basic and acidic residues" evidence="2">
    <location>
        <begin position="748"/>
        <end position="762"/>
    </location>
</feature>
<dbReference type="OMA" id="KWEELCG"/>
<keyword evidence="4" id="KW-1185">Reference proteome</keyword>
<name>A0A0N1J4Z9_LEPPY</name>
<reference evidence="3 4" key="1">
    <citation type="submission" date="2015-07" db="EMBL/GenBank/DDBJ databases">
        <title>High-quality genome of monoxenous trypanosomatid Leptomonas pyrrhocoris.</title>
        <authorList>
            <person name="Flegontov P."/>
            <person name="Butenko A."/>
            <person name="Firsov S."/>
            <person name="Vlcek C."/>
            <person name="Logacheva M.D."/>
            <person name="Field M."/>
            <person name="Filatov D."/>
            <person name="Flegontova O."/>
            <person name="Gerasimov E."/>
            <person name="Jackson A.P."/>
            <person name="Kelly S."/>
            <person name="Opperdoes F."/>
            <person name="O'Reilly A."/>
            <person name="Votypka J."/>
            <person name="Yurchenko V."/>
            <person name="Lukes J."/>
        </authorList>
    </citation>
    <scope>NUCLEOTIDE SEQUENCE [LARGE SCALE GENOMIC DNA]</scope>
    <source>
        <strain evidence="3">H10</strain>
    </source>
</reference>
<feature type="region of interest" description="Disordered" evidence="2">
    <location>
        <begin position="534"/>
        <end position="581"/>
    </location>
</feature>
<dbReference type="OrthoDB" id="206339at2759"/>
<feature type="coiled-coil region" evidence="1">
    <location>
        <begin position="296"/>
        <end position="423"/>
    </location>
</feature>